<feature type="chain" id="PRO_5032359041" evidence="1">
    <location>
        <begin position="37"/>
        <end position="214"/>
    </location>
</feature>
<dbReference type="PANTHER" id="PTHR10334">
    <property type="entry name" value="CYSTEINE-RICH SECRETORY PROTEIN-RELATED"/>
    <property type="match status" value="1"/>
</dbReference>
<organism evidence="3 4">
    <name type="scientific">Parapontixanthobacter aurantiacus</name>
    <dbReference type="NCBI Taxonomy" id="1463599"/>
    <lineage>
        <taxon>Bacteria</taxon>
        <taxon>Pseudomonadati</taxon>
        <taxon>Pseudomonadota</taxon>
        <taxon>Alphaproteobacteria</taxon>
        <taxon>Sphingomonadales</taxon>
        <taxon>Erythrobacteraceae</taxon>
        <taxon>Parapontixanthobacter</taxon>
    </lineage>
</organism>
<keyword evidence="1" id="KW-0732">Signal</keyword>
<dbReference type="PRINTS" id="PR00837">
    <property type="entry name" value="V5TPXLIKE"/>
</dbReference>
<evidence type="ECO:0000259" key="2">
    <source>
        <dbReference type="SMART" id="SM00198"/>
    </source>
</evidence>
<dbReference type="Pfam" id="PF00188">
    <property type="entry name" value="CAP"/>
    <property type="match status" value="1"/>
</dbReference>
<dbReference type="Proteomes" id="UP000433104">
    <property type="component" value="Unassembled WGS sequence"/>
</dbReference>
<reference evidence="3 4" key="1">
    <citation type="submission" date="2019-12" db="EMBL/GenBank/DDBJ databases">
        <title>Genomic-based taxomic classification of the family Erythrobacteraceae.</title>
        <authorList>
            <person name="Xu L."/>
        </authorList>
    </citation>
    <scope>NUCLEOTIDE SEQUENCE [LARGE SCALE GENOMIC DNA]</scope>
    <source>
        <strain evidence="3 4">MCCC 1A09962</strain>
    </source>
</reference>
<feature type="domain" description="SCP" evidence="2">
    <location>
        <begin position="42"/>
        <end position="182"/>
    </location>
</feature>
<dbReference type="SUPFAM" id="SSF55797">
    <property type="entry name" value="PR-1-like"/>
    <property type="match status" value="1"/>
</dbReference>
<dbReference type="EMBL" id="WTYW01000001">
    <property type="protein sequence ID" value="MXO85730.1"/>
    <property type="molecule type" value="Genomic_DNA"/>
</dbReference>
<gene>
    <name evidence="3" type="ORF">GRI38_06755</name>
</gene>
<feature type="signal peptide" evidence="1">
    <location>
        <begin position="1"/>
        <end position="36"/>
    </location>
</feature>
<proteinExistence type="predicted"/>
<dbReference type="SMART" id="SM00198">
    <property type="entry name" value="SCP"/>
    <property type="match status" value="1"/>
</dbReference>
<dbReference type="InterPro" id="IPR018244">
    <property type="entry name" value="Allrgn_V5/Tpx1_CS"/>
</dbReference>
<dbReference type="InterPro" id="IPR014044">
    <property type="entry name" value="CAP_dom"/>
</dbReference>
<dbReference type="PROSITE" id="PS01010">
    <property type="entry name" value="CRISP_2"/>
    <property type="match status" value="1"/>
</dbReference>
<name>A0A844ZFI6_9SPHN</name>
<comment type="caution">
    <text evidence="3">The sequence shown here is derived from an EMBL/GenBank/DDBJ whole genome shotgun (WGS) entry which is preliminary data.</text>
</comment>
<evidence type="ECO:0000313" key="4">
    <source>
        <dbReference type="Proteomes" id="UP000433104"/>
    </source>
</evidence>
<dbReference type="AlphaFoldDB" id="A0A844ZFI6"/>
<dbReference type="OrthoDB" id="9794228at2"/>
<dbReference type="InterPro" id="IPR035940">
    <property type="entry name" value="CAP_sf"/>
</dbReference>
<evidence type="ECO:0000313" key="3">
    <source>
        <dbReference type="EMBL" id="MXO85730.1"/>
    </source>
</evidence>
<keyword evidence="4" id="KW-1185">Reference proteome</keyword>
<dbReference type="GO" id="GO:0005576">
    <property type="term" value="C:extracellular region"/>
    <property type="evidence" value="ECO:0007669"/>
    <property type="project" value="InterPro"/>
</dbReference>
<protein>
    <submittedName>
        <fullName evidence="3">SCP-like extracellular</fullName>
    </submittedName>
</protein>
<dbReference type="RefSeq" id="WP_160682099.1">
    <property type="nucleotide sequence ID" value="NZ_WTYW01000001.1"/>
</dbReference>
<accession>A0A844ZFI6</accession>
<evidence type="ECO:0000256" key="1">
    <source>
        <dbReference type="SAM" id="SignalP"/>
    </source>
</evidence>
<dbReference type="InterPro" id="IPR001283">
    <property type="entry name" value="CRISP-related"/>
</dbReference>
<dbReference type="Gene3D" id="3.40.33.10">
    <property type="entry name" value="CAP"/>
    <property type="match status" value="1"/>
</dbReference>
<sequence>MQRFRASERKTGKAASIRKLASAAALLLSAPILLSAQGIHTNFDERVLSSHNRERAELGLDPLVWNPRLARAAEKWSSHLAATGRFEHSPDEPGQPLHGENLWAGTRGYYQPEAMVGLWLKEKKYFKPGTFPHSSTTGDVSDVSHYTQIVWDETLEIGCALSRGAAEDVLVCRYARPGNVYGKELDFEASAEEVDPAEVKMKPFEAIFRWLRIM</sequence>